<dbReference type="OrthoDB" id="427711at2759"/>
<evidence type="ECO:0000256" key="4">
    <source>
        <dbReference type="ARBA" id="ARBA00022634"/>
    </source>
</evidence>
<dbReference type="InterPro" id="IPR025527">
    <property type="entry name" value="HUWE1/Rev1_UBM"/>
</dbReference>
<dbReference type="GO" id="GO:0006281">
    <property type="term" value="P:DNA repair"/>
    <property type="evidence" value="ECO:0007669"/>
    <property type="project" value="UniProtKB-KW"/>
</dbReference>
<dbReference type="CDD" id="cd01701">
    <property type="entry name" value="PolY_Rev1"/>
    <property type="match status" value="1"/>
</dbReference>
<dbReference type="Gene3D" id="6.10.250.1490">
    <property type="match status" value="1"/>
</dbReference>
<dbReference type="RefSeq" id="XP_035793890.1">
    <property type="nucleotide sequence ID" value="XM_035937997.1"/>
</dbReference>
<keyword evidence="5 13" id="KW-0808">Transferase</keyword>
<keyword evidence="6 13" id="KW-0548">Nucleotidyltransferase</keyword>
<dbReference type="GO" id="GO:0070987">
    <property type="term" value="P:error-free translesion synthesis"/>
    <property type="evidence" value="ECO:0007669"/>
    <property type="project" value="TreeGrafter"/>
</dbReference>
<dbReference type="Pfam" id="PF16589">
    <property type="entry name" value="BRCT_2"/>
    <property type="match status" value="1"/>
</dbReference>
<keyword evidence="4 13" id="KW-0237">DNA synthesis</keyword>
<keyword evidence="9 14" id="KW-0460">Magnesium</keyword>
<keyword evidence="11 13" id="KW-0234">DNA repair</keyword>
<evidence type="ECO:0000256" key="3">
    <source>
        <dbReference type="ARBA" id="ARBA00020399"/>
    </source>
</evidence>
<dbReference type="Gene3D" id="3.30.1490.100">
    <property type="entry name" value="DNA polymerase, Y-family, little finger domain"/>
    <property type="match status" value="1"/>
</dbReference>
<sequence>MKRKEKYESETGFEGWGDYMDAKIAKLEDQFRHSAANVTEPLSNLFAGISIFVNGYTNPSADELKRIMMQNGGVFHHYKRPTTTYTIASILPDVKVRSITSEIIISPRWVVDCLNAGRILDYSRYLLYTQHKPSQPKLAFTAGTSTGGRPAGRDIAKPTPKRNNDPTDISRAECLNVLGLLKHFIDPEPSGTKDNIEEATETPEVSPVSNDPIPPTPQETNETPSQTVSPDVFQEASTAKKETMTTPTKAPSKQSLTATDPNFLTEFFNNSRLHHIATLGAGFKAYVADLREKSSRKFPARAMLVESLPRHIEDRDSLGDNLPHLGVPARYIMHIDMDCFFVSVGLRKYPHLRGLPVAVTHSRGSEARAVSTHPGQNRALEIELYQKRLGERYKAPDIPIESRLSAIDEHNSLSEIASCSYEARQMGVKNGMFVGPALKLCPDLKTIPYDFEGYREVAYRLYDTIAQYTLDIEAVSCDEMFVDLTELLQSTGVSMTDFVRFVRDEISTETGCPCSAGIGSNRLQARMATKRAKPNGQFWLAPSEVESYMRDIPIGDLPGVGPSTTHRLKQMTYTTCADLQTIPRNVLQTEFGKKFGETLYNACRGIDERPLVYDKGRKSVSVDVNYGIRFTTEQEVDRFMRQLTEEIHRRLVELRQRGKLVTVKLLVRSPEAPVETAKFMGHGLCDVVTKSQPLAKHTDDRSVIEAAVLSLMRTMAVPPHELRGIGIQISKFAEGRFTDGAAGNRLKNMMLAKVEQQKHQKDEDRTERPMRPEAGDVKRRLLLSGDDQQPSTSTSAVIREVSIMQTASSRLTPTKQAEPHSANSNSVTNRASPGRRETITSPSRRQTKLATTQGRRRGRPPKGAGPVRQQSTSMPSTSSGGGLRKFLFRADNTKPTATATASTTNATVESGSAGDDLAGEIDPDVLAALPDDIRQEVIRDFRRQRQELLQLSSDKKNPPAEQKTPVKCPTTPVREIVKREWNTPKARSPRGRESTADGRIQVERKFLEALPVELRLEIEKQIALQRDSMVVTGCDDSDAEIDEPLRVTPEASPVKQRSAAPSPPPNTTETASKDSNIFRRDNWRELVEEWIDSAEEPYEYDVELLAANGEELVENKALLDRLYLIMRCIYRLVQQRGTCPWHRAYRAVERAVQTRMMVIYGSRLAIRSIQCGECNSNE</sequence>
<keyword evidence="17" id="KW-1185">Reference proteome</keyword>
<evidence type="ECO:0000256" key="5">
    <source>
        <dbReference type="ARBA" id="ARBA00022679"/>
    </source>
</evidence>
<feature type="compositionally biased region" description="Polar residues" evidence="15">
    <location>
        <begin position="786"/>
        <end position="796"/>
    </location>
</feature>
<dbReference type="GO" id="GO:0017125">
    <property type="term" value="F:deoxycytidyl transferase activity"/>
    <property type="evidence" value="ECO:0007669"/>
    <property type="project" value="TreeGrafter"/>
</dbReference>
<dbReference type="GO" id="GO:0042276">
    <property type="term" value="P:error-prone translesion synthesis"/>
    <property type="evidence" value="ECO:0007669"/>
    <property type="project" value="InterPro"/>
</dbReference>
<feature type="region of interest" description="Disordered" evidence="15">
    <location>
        <begin position="139"/>
        <end position="170"/>
    </location>
</feature>
<feature type="binding site" evidence="14">
    <location>
        <position position="479"/>
    </location>
    <ligand>
        <name>Mg(2+)</name>
        <dbReference type="ChEBI" id="CHEBI:18420"/>
        <label>1</label>
    </ligand>
</feature>
<keyword evidence="7 14" id="KW-0479">Metal-binding</keyword>
<evidence type="ECO:0000256" key="11">
    <source>
        <dbReference type="ARBA" id="ARBA00023204"/>
    </source>
</evidence>
<dbReference type="SUPFAM" id="SSF56672">
    <property type="entry name" value="DNA/RNA polymerases"/>
    <property type="match status" value="1"/>
</dbReference>
<dbReference type="VEuPathDB" id="VectorBase:AALB004144"/>
<dbReference type="InterPro" id="IPR043128">
    <property type="entry name" value="Rev_trsase/Diguanyl_cyclase"/>
</dbReference>
<comment type="subcellular location">
    <subcellularLocation>
        <location evidence="1 13">Nucleus</location>
    </subcellularLocation>
</comment>
<dbReference type="InterPro" id="IPR017961">
    <property type="entry name" value="DNA_pol_Y-fam_little_finger"/>
</dbReference>
<dbReference type="InterPro" id="IPR053848">
    <property type="entry name" value="IMS_HHH_1"/>
</dbReference>
<feature type="compositionally biased region" description="Basic and acidic residues" evidence="15">
    <location>
        <begin position="755"/>
        <end position="779"/>
    </location>
</feature>
<dbReference type="InterPro" id="IPR038401">
    <property type="entry name" value="Rev1_C_sf"/>
</dbReference>
<feature type="compositionally biased region" description="Low complexity" evidence="15">
    <location>
        <begin position="861"/>
        <end position="878"/>
    </location>
</feature>
<dbReference type="Pfam" id="PF14377">
    <property type="entry name" value="UBM"/>
    <property type="match status" value="2"/>
</dbReference>
<dbReference type="InterPro" id="IPR036775">
    <property type="entry name" value="DNA_pol_Y-fam_lit_finger_sf"/>
</dbReference>
<dbReference type="FunFam" id="3.40.1170.60:FF:000018">
    <property type="entry name" value="DNA repair protein REV1"/>
    <property type="match status" value="1"/>
</dbReference>
<dbReference type="AlphaFoldDB" id="A0A182FCB0"/>
<dbReference type="GO" id="GO:0046872">
    <property type="term" value="F:metal ion binding"/>
    <property type="evidence" value="ECO:0007669"/>
    <property type="project" value="UniProtKB-KW"/>
</dbReference>
<evidence type="ECO:0000256" key="12">
    <source>
        <dbReference type="ARBA" id="ARBA00023242"/>
    </source>
</evidence>
<reference evidence="16" key="2">
    <citation type="submission" date="2022-08" db="UniProtKB">
        <authorList>
            <consortium name="EnsemblMetazoa"/>
        </authorList>
    </citation>
    <scope>IDENTIFICATION</scope>
    <source>
        <strain evidence="16">STECLA/ALBI9_A</strain>
    </source>
</reference>
<comment type="cofactor">
    <cofactor evidence="14">
        <name>Mg(2+)</name>
        <dbReference type="ChEBI" id="CHEBI:18420"/>
    </cofactor>
    <text evidence="14">Binds 2 magnesium ions.</text>
</comment>
<evidence type="ECO:0000313" key="17">
    <source>
        <dbReference type="Proteomes" id="UP000069272"/>
    </source>
</evidence>
<dbReference type="Pfam" id="PF00817">
    <property type="entry name" value="IMS"/>
    <property type="match status" value="1"/>
</dbReference>
<reference evidence="16 17" key="1">
    <citation type="journal article" date="2017" name="G3 (Bethesda)">
        <title>The Physical Genome Mapping of Anopheles albimanus Corrected Scaffold Misassemblies and Identified Interarm Rearrangements in Genus Anopheles.</title>
        <authorList>
            <person name="Artemov G.N."/>
            <person name="Peery A.N."/>
            <person name="Jiang X."/>
            <person name="Tu Z."/>
            <person name="Stegniy V.N."/>
            <person name="Sharakhova M.V."/>
            <person name="Sharakhov I.V."/>
        </authorList>
    </citation>
    <scope>NUCLEOTIDE SEQUENCE [LARGE SCALE GENOMIC DNA]</scope>
    <source>
        <strain evidence="16 17">ALBI9_A</strain>
    </source>
</reference>
<evidence type="ECO:0000256" key="10">
    <source>
        <dbReference type="ARBA" id="ARBA00023125"/>
    </source>
</evidence>
<feature type="region of interest" description="Disordered" evidence="15">
    <location>
        <begin position="753"/>
        <end position="915"/>
    </location>
</feature>
<dbReference type="Pfam" id="PF16727">
    <property type="entry name" value="REV1_C"/>
    <property type="match status" value="1"/>
</dbReference>
<dbReference type="CDD" id="cd12145">
    <property type="entry name" value="Rev1_C"/>
    <property type="match status" value="1"/>
</dbReference>
<dbReference type="Proteomes" id="UP000069272">
    <property type="component" value="Chromosome 3L"/>
</dbReference>
<dbReference type="PIRSF" id="PIRSF036573">
    <property type="entry name" value="REV1"/>
    <property type="match status" value="1"/>
</dbReference>
<feature type="region of interest" description="Disordered" evidence="15">
    <location>
        <begin position="186"/>
        <end position="257"/>
    </location>
</feature>
<protein>
    <recommendedName>
        <fullName evidence="3 13">DNA repair protein REV1</fullName>
        <ecNumber evidence="13">2.7.7.-</ecNumber>
    </recommendedName>
</protein>
<dbReference type="InterPro" id="IPR001357">
    <property type="entry name" value="BRCT_dom"/>
</dbReference>
<feature type="binding site" evidence="14">
    <location>
        <position position="478"/>
    </location>
    <ligand>
        <name>Mg(2+)</name>
        <dbReference type="ChEBI" id="CHEBI:18420"/>
        <label>1</label>
    </ligand>
</feature>
<dbReference type="FunFam" id="3.40.50.10190:FF:000011">
    <property type="entry name" value="DNA repair protein REV1"/>
    <property type="match status" value="1"/>
</dbReference>
<dbReference type="SUPFAM" id="SSF100879">
    <property type="entry name" value="Lesion bypass DNA polymerase (Y-family), little finger domain"/>
    <property type="match status" value="1"/>
</dbReference>
<feature type="compositionally biased region" description="Polar residues" evidence="15">
    <location>
        <begin position="839"/>
        <end position="853"/>
    </location>
</feature>
<dbReference type="GeneID" id="118467468"/>
<dbReference type="InterPro" id="IPR001126">
    <property type="entry name" value="UmuC"/>
</dbReference>
<evidence type="ECO:0000256" key="14">
    <source>
        <dbReference type="PIRSR" id="PIRSR036573-2"/>
    </source>
</evidence>
<feature type="compositionally biased region" description="Polar residues" evidence="15">
    <location>
        <begin position="218"/>
        <end position="229"/>
    </location>
</feature>
<comment type="similarity">
    <text evidence="2 13">Belongs to the DNA polymerase type-Y family.</text>
</comment>
<evidence type="ECO:0000256" key="8">
    <source>
        <dbReference type="ARBA" id="ARBA00022763"/>
    </source>
</evidence>
<dbReference type="GO" id="GO:0003684">
    <property type="term" value="F:damaged DNA binding"/>
    <property type="evidence" value="ECO:0007669"/>
    <property type="project" value="UniProtKB-UniRule"/>
</dbReference>
<dbReference type="SMART" id="SM00292">
    <property type="entry name" value="BRCT"/>
    <property type="match status" value="1"/>
</dbReference>
<dbReference type="PANTHER" id="PTHR45990:SF1">
    <property type="entry name" value="DNA REPAIR PROTEIN REV1"/>
    <property type="match status" value="1"/>
</dbReference>
<dbReference type="Gene3D" id="1.20.58.1280">
    <property type="entry name" value="DNA repair protein Rev1, C-terminal domain"/>
    <property type="match status" value="1"/>
</dbReference>
<evidence type="ECO:0000256" key="1">
    <source>
        <dbReference type="ARBA" id="ARBA00004123"/>
    </source>
</evidence>
<feature type="region of interest" description="Disordered" evidence="15">
    <location>
        <begin position="1036"/>
        <end position="1075"/>
    </location>
</feature>
<dbReference type="Gene3D" id="3.40.1170.60">
    <property type="match status" value="1"/>
</dbReference>
<name>A0A182FCB0_ANOAL</name>
<dbReference type="InterPro" id="IPR012112">
    <property type="entry name" value="REV1"/>
</dbReference>
<dbReference type="KEGG" id="aali:118467468"/>
<dbReference type="FunFam" id="3.30.1490.100:FF:000001">
    <property type="entry name" value="DNA repair protein REV1"/>
    <property type="match status" value="1"/>
</dbReference>
<organism evidence="16 17">
    <name type="scientific">Anopheles albimanus</name>
    <name type="common">New world malaria mosquito</name>
    <dbReference type="NCBI Taxonomy" id="7167"/>
    <lineage>
        <taxon>Eukaryota</taxon>
        <taxon>Metazoa</taxon>
        <taxon>Ecdysozoa</taxon>
        <taxon>Arthropoda</taxon>
        <taxon>Hexapoda</taxon>
        <taxon>Insecta</taxon>
        <taxon>Pterygota</taxon>
        <taxon>Neoptera</taxon>
        <taxon>Endopterygota</taxon>
        <taxon>Diptera</taxon>
        <taxon>Nematocera</taxon>
        <taxon>Culicoidea</taxon>
        <taxon>Culicidae</taxon>
        <taxon>Anophelinae</taxon>
        <taxon>Anopheles</taxon>
    </lineage>
</organism>
<dbReference type="InterPro" id="IPR031991">
    <property type="entry name" value="Rev1_C"/>
</dbReference>
<evidence type="ECO:0000256" key="15">
    <source>
        <dbReference type="SAM" id="MobiDB-lite"/>
    </source>
</evidence>
<dbReference type="Pfam" id="PF21999">
    <property type="entry name" value="IMS_HHH_1"/>
    <property type="match status" value="1"/>
</dbReference>
<dbReference type="PROSITE" id="PS50173">
    <property type="entry name" value="UMUC"/>
    <property type="match status" value="1"/>
</dbReference>
<dbReference type="Pfam" id="PF11799">
    <property type="entry name" value="IMS_C"/>
    <property type="match status" value="1"/>
</dbReference>
<dbReference type="PROSITE" id="PS50172">
    <property type="entry name" value="BRCT"/>
    <property type="match status" value="1"/>
</dbReference>
<evidence type="ECO:0000256" key="9">
    <source>
        <dbReference type="ARBA" id="ARBA00022842"/>
    </source>
</evidence>
<evidence type="ECO:0000256" key="7">
    <source>
        <dbReference type="ARBA" id="ARBA00022723"/>
    </source>
</evidence>
<accession>A0A182FCB0</accession>
<feature type="compositionally biased region" description="Polar residues" evidence="15">
    <location>
        <begin position="244"/>
        <end position="257"/>
    </location>
</feature>
<dbReference type="EnsemblMetazoa" id="AALB004144-RA">
    <property type="protein sequence ID" value="AALB004144-PA"/>
    <property type="gene ID" value="AALB004144"/>
</dbReference>
<evidence type="ECO:0000256" key="13">
    <source>
        <dbReference type="PIRNR" id="PIRNR036573"/>
    </source>
</evidence>
<dbReference type="RefSeq" id="XP_035793891.1">
    <property type="nucleotide sequence ID" value="XM_035937998.1"/>
</dbReference>
<feature type="compositionally biased region" description="Polar residues" evidence="15">
    <location>
        <begin position="803"/>
        <end position="831"/>
    </location>
</feature>
<dbReference type="SUPFAM" id="SSF52113">
    <property type="entry name" value="BRCT domain"/>
    <property type="match status" value="1"/>
</dbReference>
<dbReference type="STRING" id="7167.A0A182FCB0"/>
<feature type="compositionally biased region" description="Low complexity" evidence="15">
    <location>
        <begin position="893"/>
        <end position="907"/>
    </location>
</feature>
<keyword evidence="8 13" id="KW-0227">DNA damage</keyword>
<dbReference type="EC" id="2.7.7.-" evidence="13"/>
<keyword evidence="10 13" id="KW-0238">DNA-binding</keyword>
<keyword evidence="12 13" id="KW-0539">Nucleus</keyword>
<dbReference type="InterPro" id="IPR036420">
    <property type="entry name" value="BRCT_dom_sf"/>
</dbReference>
<evidence type="ECO:0000256" key="2">
    <source>
        <dbReference type="ARBA" id="ARBA00010945"/>
    </source>
</evidence>
<evidence type="ECO:0000256" key="6">
    <source>
        <dbReference type="ARBA" id="ARBA00022695"/>
    </source>
</evidence>
<feature type="compositionally biased region" description="Basic and acidic residues" evidence="15">
    <location>
        <begin position="151"/>
        <end position="170"/>
    </location>
</feature>
<evidence type="ECO:0000313" key="16">
    <source>
        <dbReference type="EnsemblMetazoa" id="AALB004144-PA"/>
    </source>
</evidence>
<comment type="function">
    <text evidence="13">Deoxycytidyl transferase involved in DNA repair. Transfers a dCMP residue from dCTP to the 3'-end of a DNA primer in a template-dependent reaction. May assist in the first step in the bypass of abasic lesions by the insertion of a nucleotide opposite the lesion. Required for normal induction of mutations by physical and chemical agents.</text>
</comment>
<proteinExistence type="inferred from homology"/>
<feature type="binding site" evidence="14">
    <location>
        <position position="336"/>
    </location>
    <ligand>
        <name>Mg(2+)</name>
        <dbReference type="ChEBI" id="CHEBI:18420"/>
        <label>1</label>
    </ligand>
</feature>
<dbReference type="CTD" id="51455"/>
<dbReference type="GO" id="GO:0005634">
    <property type="term" value="C:nucleus"/>
    <property type="evidence" value="ECO:0007669"/>
    <property type="project" value="UniProtKB-SubCell"/>
</dbReference>
<dbReference type="GO" id="GO:0003887">
    <property type="term" value="F:DNA-directed DNA polymerase activity"/>
    <property type="evidence" value="ECO:0007669"/>
    <property type="project" value="InterPro"/>
</dbReference>
<dbReference type="PANTHER" id="PTHR45990">
    <property type="entry name" value="DNA REPAIR PROTEIN REV1"/>
    <property type="match status" value="1"/>
</dbReference>
<dbReference type="Gene3D" id="3.30.70.270">
    <property type="match status" value="1"/>
</dbReference>
<dbReference type="VEuPathDB" id="VectorBase:AALB20_029105"/>
<dbReference type="InterPro" id="IPR043502">
    <property type="entry name" value="DNA/RNA_pol_sf"/>
</dbReference>
<dbReference type="Gene3D" id="3.40.50.10190">
    <property type="entry name" value="BRCT domain"/>
    <property type="match status" value="1"/>
</dbReference>
<dbReference type="Gene3D" id="6.10.250.1630">
    <property type="match status" value="1"/>
</dbReference>
<dbReference type="CDD" id="cd17719">
    <property type="entry name" value="BRCT_Rev1"/>
    <property type="match status" value="1"/>
</dbReference>
<dbReference type="Gene3D" id="1.10.150.20">
    <property type="entry name" value="5' to 3' exonuclease, C-terminal subdomain"/>
    <property type="match status" value="1"/>
</dbReference>